<organism evidence="1 2">
    <name type="scientific">Castilleja foliolosa</name>
    <dbReference type="NCBI Taxonomy" id="1961234"/>
    <lineage>
        <taxon>Eukaryota</taxon>
        <taxon>Viridiplantae</taxon>
        <taxon>Streptophyta</taxon>
        <taxon>Embryophyta</taxon>
        <taxon>Tracheophyta</taxon>
        <taxon>Spermatophyta</taxon>
        <taxon>Magnoliopsida</taxon>
        <taxon>eudicotyledons</taxon>
        <taxon>Gunneridae</taxon>
        <taxon>Pentapetalae</taxon>
        <taxon>asterids</taxon>
        <taxon>lamiids</taxon>
        <taxon>Lamiales</taxon>
        <taxon>Orobanchaceae</taxon>
        <taxon>Pedicularideae</taxon>
        <taxon>Castillejinae</taxon>
        <taxon>Castilleja</taxon>
    </lineage>
</organism>
<keyword evidence="2" id="KW-1185">Reference proteome</keyword>
<accession>A0ABD3E4V0</accession>
<evidence type="ECO:0000313" key="2">
    <source>
        <dbReference type="Proteomes" id="UP001632038"/>
    </source>
</evidence>
<gene>
    <name evidence="1" type="ORF">CASFOL_005926</name>
</gene>
<reference evidence="2" key="1">
    <citation type="journal article" date="2024" name="IScience">
        <title>Strigolactones Initiate the Formation of Haustorium-like Structures in Castilleja.</title>
        <authorList>
            <person name="Buerger M."/>
            <person name="Peterson D."/>
            <person name="Chory J."/>
        </authorList>
    </citation>
    <scope>NUCLEOTIDE SEQUENCE [LARGE SCALE GENOMIC DNA]</scope>
</reference>
<proteinExistence type="predicted"/>
<dbReference type="EMBL" id="JAVIJP010000007">
    <property type="protein sequence ID" value="KAL3649523.1"/>
    <property type="molecule type" value="Genomic_DNA"/>
</dbReference>
<protein>
    <submittedName>
        <fullName evidence="1">Uncharacterized protein</fullName>
    </submittedName>
</protein>
<dbReference type="AlphaFoldDB" id="A0ABD3E4V0"/>
<dbReference type="Proteomes" id="UP001632038">
    <property type="component" value="Unassembled WGS sequence"/>
</dbReference>
<name>A0ABD3E4V0_9LAMI</name>
<sequence length="47" mass="5168">MMRERWMTMLIEELRSGRLSEMRQTAAVAGCDGECGWFATAAGWGGG</sequence>
<evidence type="ECO:0000313" key="1">
    <source>
        <dbReference type="EMBL" id="KAL3649523.1"/>
    </source>
</evidence>
<comment type="caution">
    <text evidence="1">The sequence shown here is derived from an EMBL/GenBank/DDBJ whole genome shotgun (WGS) entry which is preliminary data.</text>
</comment>